<accession>A0ABV1XAS8</accession>
<comment type="caution">
    <text evidence="2">The sequence shown here is derived from an EMBL/GenBank/DDBJ whole genome shotgun (WGS) entry which is preliminary data.</text>
</comment>
<dbReference type="RefSeq" id="WP_350789488.1">
    <property type="nucleotide sequence ID" value="NZ_JBEPEK010000534.1"/>
</dbReference>
<sequence length="234" mass="24280">MAKTDADSVNRDDNGGNNDPNYNPNDYNNSYSSTGNSNSDDHHYHGGTDVLHSQGILSDLHPFVPPPVPGGDGHDGTSVSTPSLDLFASNIDLLIQPVRKVATDLTDVSVAPGAFYHANVMRTTVNGPNADAGLKKSYSDALSALVRGLTDLRDGVRGLSQKYATTEDANNMTAQDLADAFTTTTADFNTMMTSNGGNNMTTNTGTGNSNSNTGNGNTGNGNGNTGNGNSNSTT</sequence>
<reference evidence="2 3" key="1">
    <citation type="submission" date="2024-06" db="EMBL/GenBank/DDBJ databases">
        <title>The Natural Products Discovery Center: Release of the First 8490 Sequenced Strains for Exploring Actinobacteria Biosynthetic Diversity.</title>
        <authorList>
            <person name="Kalkreuter E."/>
            <person name="Kautsar S.A."/>
            <person name="Yang D."/>
            <person name="Bader C.D."/>
            <person name="Teijaro C.N."/>
            <person name="Fluegel L."/>
            <person name="Davis C.M."/>
            <person name="Simpson J.R."/>
            <person name="Lauterbach L."/>
            <person name="Steele A.D."/>
            <person name="Gui C."/>
            <person name="Meng S."/>
            <person name="Li G."/>
            <person name="Viehrig K."/>
            <person name="Ye F."/>
            <person name="Su P."/>
            <person name="Kiefer A.F."/>
            <person name="Nichols A."/>
            <person name="Cepeda A.J."/>
            <person name="Yan W."/>
            <person name="Fan B."/>
            <person name="Jiang Y."/>
            <person name="Adhikari A."/>
            <person name="Zheng C.-J."/>
            <person name="Schuster L."/>
            <person name="Cowan T.M."/>
            <person name="Smanski M.J."/>
            <person name="Chevrette M.G."/>
            <person name="De Carvalho L.P.S."/>
            <person name="Shen B."/>
        </authorList>
    </citation>
    <scope>NUCLEOTIDE SEQUENCE [LARGE SCALE GENOMIC DNA]</scope>
    <source>
        <strain evidence="2 3">NPDC000234</strain>
    </source>
</reference>
<feature type="compositionally biased region" description="Low complexity" evidence="1">
    <location>
        <begin position="15"/>
        <end position="38"/>
    </location>
</feature>
<evidence type="ECO:0000256" key="1">
    <source>
        <dbReference type="SAM" id="MobiDB-lite"/>
    </source>
</evidence>
<feature type="compositionally biased region" description="Low complexity" evidence="1">
    <location>
        <begin position="192"/>
        <end position="215"/>
    </location>
</feature>
<feature type="region of interest" description="Disordered" evidence="1">
    <location>
        <begin position="192"/>
        <end position="234"/>
    </location>
</feature>
<feature type="compositionally biased region" description="Gly residues" evidence="1">
    <location>
        <begin position="216"/>
        <end position="226"/>
    </location>
</feature>
<protein>
    <submittedName>
        <fullName evidence="2">Uncharacterized protein</fullName>
    </submittedName>
</protein>
<evidence type="ECO:0000313" key="2">
    <source>
        <dbReference type="EMBL" id="MER7186091.1"/>
    </source>
</evidence>
<feature type="region of interest" description="Disordered" evidence="1">
    <location>
        <begin position="1"/>
        <end position="81"/>
    </location>
</feature>
<dbReference type="Proteomes" id="UP001474181">
    <property type="component" value="Unassembled WGS sequence"/>
</dbReference>
<dbReference type="EMBL" id="JBEPEK010000534">
    <property type="protein sequence ID" value="MER7186091.1"/>
    <property type="molecule type" value="Genomic_DNA"/>
</dbReference>
<name>A0ABV1XAS8_9ACTN</name>
<proteinExistence type="predicted"/>
<gene>
    <name evidence="2" type="ORF">ABT404_42655</name>
</gene>
<evidence type="ECO:0000313" key="3">
    <source>
        <dbReference type="Proteomes" id="UP001474181"/>
    </source>
</evidence>
<organism evidence="2 3">
    <name type="scientific">Streptomyces hyaluromycini</name>
    <dbReference type="NCBI Taxonomy" id="1377993"/>
    <lineage>
        <taxon>Bacteria</taxon>
        <taxon>Bacillati</taxon>
        <taxon>Actinomycetota</taxon>
        <taxon>Actinomycetes</taxon>
        <taxon>Kitasatosporales</taxon>
        <taxon>Streptomycetaceae</taxon>
        <taxon>Streptomyces</taxon>
    </lineage>
</organism>
<keyword evidence="3" id="KW-1185">Reference proteome</keyword>
<feature type="compositionally biased region" description="Basic and acidic residues" evidence="1">
    <location>
        <begin position="1"/>
        <end position="14"/>
    </location>
</feature>